<dbReference type="InterPro" id="IPR022310">
    <property type="entry name" value="NAD/GMP_synthase"/>
</dbReference>
<evidence type="ECO:0000256" key="5">
    <source>
        <dbReference type="ARBA" id="ARBA00023027"/>
    </source>
</evidence>
<keyword evidence="2" id="KW-0436">Ligase</keyword>
<organism evidence="7 8">
    <name type="scientific">Carpediemonas membranifera</name>
    <dbReference type="NCBI Taxonomy" id="201153"/>
    <lineage>
        <taxon>Eukaryota</taxon>
        <taxon>Metamonada</taxon>
        <taxon>Carpediemonas-like organisms</taxon>
        <taxon>Carpediemonas</taxon>
    </lineage>
</organism>
<evidence type="ECO:0000256" key="3">
    <source>
        <dbReference type="ARBA" id="ARBA00022741"/>
    </source>
</evidence>
<keyword evidence="4" id="KW-0067">ATP-binding</keyword>
<keyword evidence="8" id="KW-1185">Reference proteome</keyword>
<feature type="domain" description="NAD/GMP synthase" evidence="6">
    <location>
        <begin position="30"/>
        <end position="288"/>
    </location>
</feature>
<sequence length="304" mass="33567">MVSIATLHPALQQALEEYRKERGFDAKAFVERKCTMFNEYMSQHGLRAAVVSTSGGVDSAVTLGLAAYASKMPDSPIAKVLAIAQPIHSTAKIQNRAYDVAKAFGVEIVTVDQSKVHTEVCGLVQDALGFEGNSFIDGQMRSYMRTPVNFYIAQVLASQGLPAIVLGTGNYDEDGFLLYFSKAGDGCADIQLIADLHKSEVFKVGAELGVPELVLNAPPSADLWDDQTDEAELGCTYDFVELYHWYRSSSEVKQAEWKASLTPEALDVFTKSEEAVVRTHRRNQHKENWPLNINIAEIDPREML</sequence>
<gene>
    <name evidence="7" type="ORF">J8273_4524</name>
</gene>
<keyword evidence="5" id="KW-0520">NAD</keyword>
<dbReference type="Pfam" id="PF02540">
    <property type="entry name" value="NAD_synthase"/>
    <property type="match status" value="1"/>
</dbReference>
<evidence type="ECO:0000313" key="7">
    <source>
        <dbReference type="EMBL" id="KAG9393924.1"/>
    </source>
</evidence>
<evidence type="ECO:0000256" key="2">
    <source>
        <dbReference type="ARBA" id="ARBA00022598"/>
    </source>
</evidence>
<dbReference type="Gene3D" id="3.40.50.620">
    <property type="entry name" value="HUPs"/>
    <property type="match status" value="1"/>
</dbReference>
<comment type="pathway">
    <text evidence="1">Cofactor biosynthesis; NAD(+) biosynthesis.</text>
</comment>
<dbReference type="GO" id="GO:0005524">
    <property type="term" value="F:ATP binding"/>
    <property type="evidence" value="ECO:0007669"/>
    <property type="project" value="UniProtKB-KW"/>
</dbReference>
<dbReference type="UniPathway" id="UPA00253"/>
<dbReference type="CDD" id="cd00553">
    <property type="entry name" value="NAD_synthase"/>
    <property type="match status" value="1"/>
</dbReference>
<dbReference type="GO" id="GO:0004359">
    <property type="term" value="F:glutaminase activity"/>
    <property type="evidence" value="ECO:0007669"/>
    <property type="project" value="InterPro"/>
</dbReference>
<accession>A0A8J6DZP3</accession>
<evidence type="ECO:0000313" key="8">
    <source>
        <dbReference type="Proteomes" id="UP000717585"/>
    </source>
</evidence>
<dbReference type="SUPFAM" id="SSF52402">
    <property type="entry name" value="Adenine nucleotide alpha hydrolases-like"/>
    <property type="match status" value="1"/>
</dbReference>
<dbReference type="Proteomes" id="UP000717585">
    <property type="component" value="Unassembled WGS sequence"/>
</dbReference>
<dbReference type="GO" id="GO:0003952">
    <property type="term" value="F:NAD+ synthase (glutamine-hydrolyzing) activity"/>
    <property type="evidence" value="ECO:0007669"/>
    <property type="project" value="InterPro"/>
</dbReference>
<dbReference type="NCBIfam" id="TIGR00552">
    <property type="entry name" value="nadE"/>
    <property type="match status" value="1"/>
</dbReference>
<evidence type="ECO:0000256" key="1">
    <source>
        <dbReference type="ARBA" id="ARBA00004790"/>
    </source>
</evidence>
<evidence type="ECO:0000259" key="6">
    <source>
        <dbReference type="Pfam" id="PF02540"/>
    </source>
</evidence>
<dbReference type="EMBL" id="JAHDYR010000019">
    <property type="protein sequence ID" value="KAG9393924.1"/>
    <property type="molecule type" value="Genomic_DNA"/>
</dbReference>
<comment type="caution">
    <text evidence="7">The sequence shown here is derived from an EMBL/GenBank/DDBJ whole genome shotgun (WGS) entry which is preliminary data.</text>
</comment>
<evidence type="ECO:0000256" key="4">
    <source>
        <dbReference type="ARBA" id="ARBA00022840"/>
    </source>
</evidence>
<dbReference type="InterPro" id="IPR003694">
    <property type="entry name" value="NAD_synthase"/>
</dbReference>
<dbReference type="PANTHER" id="PTHR23090">
    <property type="entry name" value="NH 3 /GLUTAMINE-DEPENDENT NAD + SYNTHETASE"/>
    <property type="match status" value="1"/>
</dbReference>
<reference evidence="7" key="1">
    <citation type="submission" date="2021-05" db="EMBL/GenBank/DDBJ databases">
        <title>A free-living protist that lacks canonical eukaryotic 1 DNA replication and segregation systems.</title>
        <authorList>
            <person name="Salas-Leiva D.E."/>
            <person name="Tromer E.C."/>
            <person name="Curtis B.A."/>
            <person name="Jerlstrom-Hultqvist J."/>
            <person name="Kolisko M."/>
            <person name="Yi Z."/>
            <person name="Salas-Leiva J.S."/>
            <person name="Gallot-Lavallee L."/>
            <person name="Kops G.J.P.L."/>
            <person name="Archibald J.M."/>
            <person name="Simpson A.G.B."/>
            <person name="Roger A.J."/>
        </authorList>
    </citation>
    <scope>NUCLEOTIDE SEQUENCE</scope>
    <source>
        <strain evidence="7">BICM</strain>
    </source>
</reference>
<proteinExistence type="predicted"/>
<dbReference type="PANTHER" id="PTHR23090:SF9">
    <property type="entry name" value="GLUTAMINE-DEPENDENT NAD(+) SYNTHETASE"/>
    <property type="match status" value="1"/>
</dbReference>
<dbReference type="GO" id="GO:0005737">
    <property type="term" value="C:cytoplasm"/>
    <property type="evidence" value="ECO:0007669"/>
    <property type="project" value="InterPro"/>
</dbReference>
<dbReference type="OrthoDB" id="2020662at2759"/>
<name>A0A8J6DZP3_9EUKA</name>
<dbReference type="InterPro" id="IPR014729">
    <property type="entry name" value="Rossmann-like_a/b/a_fold"/>
</dbReference>
<protein>
    <submittedName>
        <fullName evidence="7">NAD synthetase</fullName>
    </submittedName>
</protein>
<dbReference type="AlphaFoldDB" id="A0A8J6DZP3"/>
<dbReference type="GO" id="GO:0009435">
    <property type="term" value="P:NAD+ biosynthetic process"/>
    <property type="evidence" value="ECO:0007669"/>
    <property type="project" value="UniProtKB-UniPathway"/>
</dbReference>
<keyword evidence="3" id="KW-0547">Nucleotide-binding</keyword>